<reference evidence="1 2" key="1">
    <citation type="submission" date="2018-11" db="EMBL/GenBank/DDBJ databases">
        <authorList>
            <consortium name="Pathogen Informatics"/>
        </authorList>
    </citation>
    <scope>NUCLEOTIDE SEQUENCE [LARGE SCALE GENOMIC DNA]</scope>
</reference>
<dbReference type="Proteomes" id="UP000050761">
    <property type="component" value="Unassembled WGS sequence"/>
</dbReference>
<accession>A0A3P7ZY48</accession>
<proteinExistence type="predicted"/>
<gene>
    <name evidence="1" type="ORF">HPBE_LOCUS10049</name>
</gene>
<evidence type="ECO:0000313" key="1">
    <source>
        <dbReference type="EMBL" id="VDO83373.1"/>
    </source>
</evidence>
<dbReference type="OrthoDB" id="5806211at2759"/>
<accession>A0A183FQM4</accession>
<sequence>MSLRESSTNAYQHPAGAIHTLPVAVQVPSQWKTSKTVLLYKKGDVHDIGNYRPICLLFVVYKLFTRVILNRISRTLDGRQPYKQTRFRREFSMIDHTAAVPRVHRPKEGSSKLKRS</sequence>
<dbReference type="PANTHER" id="PTHR19446">
    <property type="entry name" value="REVERSE TRANSCRIPTASES"/>
    <property type="match status" value="1"/>
</dbReference>
<reference evidence="3" key="2">
    <citation type="submission" date="2019-09" db="UniProtKB">
        <authorList>
            <consortium name="WormBaseParasite"/>
        </authorList>
    </citation>
    <scope>IDENTIFICATION</scope>
</reference>
<dbReference type="WBParaSite" id="HPBE_0001004801-mRNA-1">
    <property type="protein sequence ID" value="HPBE_0001004801-mRNA-1"/>
    <property type="gene ID" value="HPBE_0001004801"/>
</dbReference>
<keyword evidence="2" id="KW-1185">Reference proteome</keyword>
<name>A0A183FQM4_HELPZ</name>
<organism evidence="2 3">
    <name type="scientific">Heligmosomoides polygyrus</name>
    <name type="common">Parasitic roundworm</name>
    <dbReference type="NCBI Taxonomy" id="6339"/>
    <lineage>
        <taxon>Eukaryota</taxon>
        <taxon>Metazoa</taxon>
        <taxon>Ecdysozoa</taxon>
        <taxon>Nematoda</taxon>
        <taxon>Chromadorea</taxon>
        <taxon>Rhabditida</taxon>
        <taxon>Rhabditina</taxon>
        <taxon>Rhabditomorpha</taxon>
        <taxon>Strongyloidea</taxon>
        <taxon>Heligmosomidae</taxon>
        <taxon>Heligmosomoides</taxon>
    </lineage>
</organism>
<dbReference type="AlphaFoldDB" id="A0A183FQM4"/>
<evidence type="ECO:0000313" key="3">
    <source>
        <dbReference type="WBParaSite" id="HPBE_0001004801-mRNA-1"/>
    </source>
</evidence>
<protein>
    <submittedName>
        <fullName evidence="3">Reverse transcriptase domain-containing protein</fullName>
    </submittedName>
</protein>
<dbReference type="EMBL" id="UZAH01026633">
    <property type="protein sequence ID" value="VDO83373.1"/>
    <property type="molecule type" value="Genomic_DNA"/>
</dbReference>
<evidence type="ECO:0000313" key="2">
    <source>
        <dbReference type="Proteomes" id="UP000050761"/>
    </source>
</evidence>